<proteinExistence type="predicted"/>
<evidence type="ECO:0000313" key="2">
    <source>
        <dbReference type="EMBL" id="CAG1988592.1"/>
    </source>
</evidence>
<protein>
    <recommendedName>
        <fullName evidence="1">F-box domain-containing protein</fullName>
    </recommendedName>
</protein>
<dbReference type="AlphaFoldDB" id="A0A2H3H2G0"/>
<accession>A0A2H3H2G0</accession>
<dbReference type="InterPro" id="IPR001810">
    <property type="entry name" value="F-box_dom"/>
</dbReference>
<reference evidence="3" key="1">
    <citation type="submission" date="2019-04" db="EMBL/GenBank/DDBJ databases">
        <authorList>
            <person name="Melise S."/>
            <person name="Noan J."/>
            <person name="Okalmin O."/>
        </authorList>
    </citation>
    <scope>NUCLEOTIDE SEQUENCE</scope>
    <source>
        <strain evidence="3">FN9</strain>
    </source>
</reference>
<dbReference type="Proteomes" id="UP000746612">
    <property type="component" value="Unassembled WGS sequence"/>
</dbReference>
<organism evidence="2 4">
    <name type="scientific">Gibberella zeae</name>
    <name type="common">Wheat head blight fungus</name>
    <name type="synonym">Fusarium graminearum</name>
    <dbReference type="NCBI Taxonomy" id="5518"/>
    <lineage>
        <taxon>Eukaryota</taxon>
        <taxon>Fungi</taxon>
        <taxon>Dikarya</taxon>
        <taxon>Ascomycota</taxon>
        <taxon>Pezizomycotina</taxon>
        <taxon>Sordariomycetes</taxon>
        <taxon>Hypocreomycetidae</taxon>
        <taxon>Hypocreales</taxon>
        <taxon>Nectriaceae</taxon>
        <taxon>Fusarium</taxon>
    </lineage>
</organism>
<feature type="domain" description="F-box" evidence="1">
    <location>
        <begin position="5"/>
        <end position="53"/>
    </location>
</feature>
<evidence type="ECO:0000313" key="4">
    <source>
        <dbReference type="Proteomes" id="UP000746612"/>
    </source>
</evidence>
<dbReference type="PROSITE" id="PS50181">
    <property type="entry name" value="FBOX"/>
    <property type="match status" value="1"/>
</dbReference>
<sequence>MATSVPLLQKLPNELFHSILDRLPNRDLKSLHLTCRCLGSQVLLRLNRVFISANPLNVKVFLAVASHEVFRQQVKEIIWDDATFLPVPTQGDYDYHDTEFGYTFDEDDINKNRMTYPPKGKISGWLVQQCKGEIFSAKSRLKEKGRDNEQQRRVDNLMPSREALSCYNRLVQQQDNVIESGADEQAFRYALQEPRFPHLEKVAVTPAAHGFLFFPLYETPIIRAFPYGFVYPIQRGWSCAGHVYDDAPQPAEPWEDEEEKRKLRGFCIVSRHLADPTLPHNISQLSFDNNRLTTGINHHIFDQPNEEYDNLCRTLERPGLKSFTLSLAMGYLSGCDVEEWNFFKNGRLRSLIAGAHALEEITLQSDYPVDMTCWEAPALDSISLFDIFPVDQWSNGSLKHFGLSGMQVIQDDLISLLGKLPPTLESIELSFLSIIEGTGHYAGILAGIRDKLGWRHRPIDKRIRVCVLVRLDQTDPGNYTCLDKEVDGYLYGSGPPPFGVNEQGGGYAEVDFGNGMQYDEFDPDFARPYR</sequence>
<name>A0A2H3H2G0_GIBZA</name>
<gene>
    <name evidence="3" type="ORF">FUG_LOCUS477562</name>
    <name evidence="2" type="ORF">MDCFG202_LOCUS306898</name>
</gene>
<dbReference type="SUPFAM" id="SSF81383">
    <property type="entry name" value="F-box domain"/>
    <property type="match status" value="1"/>
</dbReference>
<evidence type="ECO:0000259" key="1">
    <source>
        <dbReference type="PROSITE" id="PS50181"/>
    </source>
</evidence>
<evidence type="ECO:0000313" key="3">
    <source>
        <dbReference type="EMBL" id="VIO62623.1"/>
    </source>
</evidence>
<dbReference type="InterPro" id="IPR036047">
    <property type="entry name" value="F-box-like_dom_sf"/>
</dbReference>
<reference evidence="2" key="2">
    <citation type="submission" date="2021-03" db="EMBL/GenBank/DDBJ databases">
        <authorList>
            <person name="Alouane T."/>
            <person name="Langin T."/>
            <person name="Bonhomme L."/>
        </authorList>
    </citation>
    <scope>NUCLEOTIDE SEQUENCE</scope>
    <source>
        <strain evidence="2">MDC_Fg202</strain>
    </source>
</reference>
<dbReference type="EMBL" id="CAJPIJ010000146">
    <property type="protein sequence ID" value="CAG1988592.1"/>
    <property type="molecule type" value="Genomic_DNA"/>
</dbReference>
<dbReference type="EMBL" id="CAAKMV010000163">
    <property type="protein sequence ID" value="VIO62623.1"/>
    <property type="molecule type" value="Genomic_DNA"/>
</dbReference>